<dbReference type="AlphaFoldDB" id="A0A1M6GLQ0"/>
<feature type="domain" description="Secretion system C-terminal sorting" evidence="2">
    <location>
        <begin position="423"/>
        <end position="487"/>
    </location>
</feature>
<keyword evidence="1" id="KW-0732">Signal</keyword>
<evidence type="ECO:0000313" key="3">
    <source>
        <dbReference type="EMBL" id="SHJ10880.1"/>
    </source>
</evidence>
<organism evidence="3 4">
    <name type="scientific">Hymenobacter daecheongensis DSM 21074</name>
    <dbReference type="NCBI Taxonomy" id="1121955"/>
    <lineage>
        <taxon>Bacteria</taxon>
        <taxon>Pseudomonadati</taxon>
        <taxon>Bacteroidota</taxon>
        <taxon>Cytophagia</taxon>
        <taxon>Cytophagales</taxon>
        <taxon>Hymenobacteraceae</taxon>
        <taxon>Hymenobacter</taxon>
    </lineage>
</organism>
<name>A0A1M6GLQ0_9BACT</name>
<keyword evidence="4" id="KW-1185">Reference proteome</keyword>
<evidence type="ECO:0000313" key="4">
    <source>
        <dbReference type="Proteomes" id="UP000184418"/>
    </source>
</evidence>
<reference evidence="3 4" key="1">
    <citation type="submission" date="2016-11" db="EMBL/GenBank/DDBJ databases">
        <authorList>
            <person name="Jaros S."/>
            <person name="Januszkiewicz K."/>
            <person name="Wedrychowicz H."/>
        </authorList>
    </citation>
    <scope>NUCLEOTIDE SEQUENCE [LARGE SCALE GENOMIC DNA]</scope>
    <source>
        <strain evidence="3 4">DSM 21074</strain>
    </source>
</reference>
<dbReference type="NCBIfam" id="TIGR04183">
    <property type="entry name" value="Por_Secre_tail"/>
    <property type="match status" value="1"/>
</dbReference>
<accession>A0A1M6GLQ0</accession>
<dbReference type="Proteomes" id="UP000184418">
    <property type="component" value="Unassembled WGS sequence"/>
</dbReference>
<gene>
    <name evidence="3" type="ORF">SAMN02745146_2307</name>
</gene>
<dbReference type="EMBL" id="FQYN01000004">
    <property type="protein sequence ID" value="SHJ10880.1"/>
    <property type="molecule type" value="Genomic_DNA"/>
</dbReference>
<feature type="signal peptide" evidence="1">
    <location>
        <begin position="1"/>
        <end position="21"/>
    </location>
</feature>
<dbReference type="InterPro" id="IPR026444">
    <property type="entry name" value="Secre_tail"/>
</dbReference>
<protein>
    <submittedName>
        <fullName evidence="3">Por secretion system C-terminal sorting domain-containing protein</fullName>
    </submittedName>
</protein>
<proteinExistence type="predicted"/>
<dbReference type="Pfam" id="PF18962">
    <property type="entry name" value="Por_Secre_tail"/>
    <property type="match status" value="1"/>
</dbReference>
<sequence>MKQLYQFLLVCICLSSLPAQAQNWRPFRPNGDVHAFRNAAADTVLTLRLDSAAVQGTDSVYYFNRIMRRSNSFSWRKSVNNQFGRQLRYNVAQRTYVLFWNGGTTPVGTLDVALVLKPFVPVGTSWTSANTDVGMPTTLLSRGISQIDGVTDSIATFRVGSSLTVVLSKNNGLVSAPQDLRIGSPAPRMLTLARRPDAAGRSYYNPLTLVDLQVGDELGYEFEPVNHSGLPCYRGWLLRRVLSRQITADSIIYTFRQQERTNYFNPPGCFNSGSTMSPVSVIRISASRRTGQWVSSSSILKLNYTTLLAYEYRQEAPIGSAVTMGQPVVTNRVAGLCGTPVKLVQTRLYRNGGTANEYRPGLDMLAWGSATGEAVGVMAQYEHYLTYYQRTVNGTPQTCGNRTEFATLLPVKAARAAATFRLHPNPAPAAATLTLAQPARAATTVRLIDGMGRIVHTQPLPAGQTTATLALQGLATGLYIVEVQAPGEAAQHLRLEHQQ</sequence>
<evidence type="ECO:0000256" key="1">
    <source>
        <dbReference type="SAM" id="SignalP"/>
    </source>
</evidence>
<feature type="chain" id="PRO_5012341689" evidence="1">
    <location>
        <begin position="22"/>
        <end position="499"/>
    </location>
</feature>
<dbReference type="RefSeq" id="WP_073109219.1">
    <property type="nucleotide sequence ID" value="NZ_FQYN01000004.1"/>
</dbReference>
<dbReference type="OrthoDB" id="867215at2"/>
<evidence type="ECO:0000259" key="2">
    <source>
        <dbReference type="Pfam" id="PF18962"/>
    </source>
</evidence>